<dbReference type="Proteomes" id="UP000265520">
    <property type="component" value="Unassembled WGS sequence"/>
</dbReference>
<feature type="region of interest" description="Disordered" evidence="1">
    <location>
        <begin position="1"/>
        <end position="53"/>
    </location>
</feature>
<feature type="compositionally biased region" description="Basic and acidic residues" evidence="1">
    <location>
        <begin position="1"/>
        <end position="24"/>
    </location>
</feature>
<comment type="caution">
    <text evidence="2">The sequence shown here is derived from an EMBL/GenBank/DDBJ whole genome shotgun (WGS) entry which is preliminary data.</text>
</comment>
<evidence type="ECO:0000256" key="1">
    <source>
        <dbReference type="SAM" id="MobiDB-lite"/>
    </source>
</evidence>
<organism evidence="2 3">
    <name type="scientific">Trifolium medium</name>
    <dbReference type="NCBI Taxonomy" id="97028"/>
    <lineage>
        <taxon>Eukaryota</taxon>
        <taxon>Viridiplantae</taxon>
        <taxon>Streptophyta</taxon>
        <taxon>Embryophyta</taxon>
        <taxon>Tracheophyta</taxon>
        <taxon>Spermatophyta</taxon>
        <taxon>Magnoliopsida</taxon>
        <taxon>eudicotyledons</taxon>
        <taxon>Gunneridae</taxon>
        <taxon>Pentapetalae</taxon>
        <taxon>rosids</taxon>
        <taxon>fabids</taxon>
        <taxon>Fabales</taxon>
        <taxon>Fabaceae</taxon>
        <taxon>Papilionoideae</taxon>
        <taxon>50 kb inversion clade</taxon>
        <taxon>NPAAA clade</taxon>
        <taxon>Hologalegina</taxon>
        <taxon>IRL clade</taxon>
        <taxon>Trifolieae</taxon>
        <taxon>Trifolium</taxon>
    </lineage>
</organism>
<protein>
    <submittedName>
        <fullName evidence="2">Uncharacterized protein</fullName>
    </submittedName>
</protein>
<evidence type="ECO:0000313" key="3">
    <source>
        <dbReference type="Proteomes" id="UP000265520"/>
    </source>
</evidence>
<feature type="non-terminal residue" evidence="2">
    <location>
        <position position="53"/>
    </location>
</feature>
<dbReference type="AlphaFoldDB" id="A0A392VGT2"/>
<keyword evidence="3" id="KW-1185">Reference proteome</keyword>
<dbReference type="EMBL" id="LXQA011170472">
    <property type="protein sequence ID" value="MCI87606.1"/>
    <property type="molecule type" value="Genomic_DNA"/>
</dbReference>
<name>A0A392VGT2_9FABA</name>
<sequence>MENSKAERSASKGPKSEEGKKKSETSNSQTRRIKGNKELKMNQEIILSDSDGT</sequence>
<reference evidence="2 3" key="1">
    <citation type="journal article" date="2018" name="Front. Plant Sci.">
        <title>Red Clover (Trifolium pratense) and Zigzag Clover (T. medium) - A Picture of Genomic Similarities and Differences.</title>
        <authorList>
            <person name="Dluhosova J."/>
            <person name="Istvanek J."/>
            <person name="Nedelnik J."/>
            <person name="Repkova J."/>
        </authorList>
    </citation>
    <scope>NUCLEOTIDE SEQUENCE [LARGE SCALE GENOMIC DNA]</scope>
    <source>
        <strain evidence="3">cv. 10/8</strain>
        <tissue evidence="2">Leaf</tissue>
    </source>
</reference>
<proteinExistence type="predicted"/>
<evidence type="ECO:0000313" key="2">
    <source>
        <dbReference type="EMBL" id="MCI87606.1"/>
    </source>
</evidence>
<accession>A0A392VGT2</accession>